<dbReference type="AlphaFoldDB" id="A0A6C0H2Z2"/>
<proteinExistence type="predicted"/>
<name>A0A6C0H2Z2_9ZZZZ</name>
<evidence type="ECO:0000256" key="1">
    <source>
        <dbReference type="SAM" id="MobiDB-lite"/>
    </source>
</evidence>
<feature type="region of interest" description="Disordered" evidence="1">
    <location>
        <begin position="302"/>
        <end position="327"/>
    </location>
</feature>
<organism evidence="2">
    <name type="scientific">viral metagenome</name>
    <dbReference type="NCBI Taxonomy" id="1070528"/>
    <lineage>
        <taxon>unclassified sequences</taxon>
        <taxon>metagenomes</taxon>
        <taxon>organismal metagenomes</taxon>
    </lineage>
</organism>
<dbReference type="Pfam" id="PF19196">
    <property type="entry name" value="DUF5871"/>
    <property type="match status" value="1"/>
</dbReference>
<dbReference type="InterPro" id="IPR043804">
    <property type="entry name" value="DUF5871"/>
</dbReference>
<feature type="compositionally biased region" description="Basic residues" evidence="1">
    <location>
        <begin position="317"/>
        <end position="327"/>
    </location>
</feature>
<reference evidence="2" key="1">
    <citation type="journal article" date="2020" name="Nature">
        <title>Giant virus diversity and host interactions through global metagenomics.</title>
        <authorList>
            <person name="Schulz F."/>
            <person name="Roux S."/>
            <person name="Paez-Espino D."/>
            <person name="Jungbluth S."/>
            <person name="Walsh D.A."/>
            <person name="Denef V.J."/>
            <person name="McMahon K.D."/>
            <person name="Konstantinidis K.T."/>
            <person name="Eloe-Fadrosh E.A."/>
            <person name="Kyrpides N.C."/>
            <person name="Woyke T."/>
        </authorList>
    </citation>
    <scope>NUCLEOTIDE SEQUENCE</scope>
    <source>
        <strain evidence="2">GVMAG-M-3300023179-59</strain>
    </source>
</reference>
<sequence>MSKPSAPVVLPVSDWVPTSLKYMPPKVNERGGKSINLISTQTNRSLHVATPLMMTWGVSDYVDERTGESDGRFTMSLNFPNVDYETPALKDFLAKLKAFENQILDDAVKNSEAWFGEQMSREVAKHTFFPFLKYSKDKTTKKIDLSKPPSIRAKVPNYGGRWAVEIYDTSSNKIFPCENDNMSPVDFIPKKSNVAAVLQCSGLWFGGKGWGVTWKVVQCVVKPQELVSVFGRCHIQLTDDDIVRMDKPVATDAEVDDEEEEAVVAAVSTEVADSDAEEEPEPEPEPVKPVVKKVVKKAVAAEPAPQAEVAVEEAAKPVKKVVKKKAP</sequence>
<feature type="region of interest" description="Disordered" evidence="1">
    <location>
        <begin position="268"/>
        <end position="289"/>
    </location>
</feature>
<protein>
    <submittedName>
        <fullName evidence="2">Uncharacterized protein</fullName>
    </submittedName>
</protein>
<accession>A0A6C0H2Z2</accession>
<feature type="compositionally biased region" description="Acidic residues" evidence="1">
    <location>
        <begin position="272"/>
        <end position="284"/>
    </location>
</feature>
<dbReference type="EMBL" id="MN739849">
    <property type="protein sequence ID" value="QHT74413.1"/>
    <property type="molecule type" value="Genomic_DNA"/>
</dbReference>
<evidence type="ECO:0000313" key="2">
    <source>
        <dbReference type="EMBL" id="QHT74413.1"/>
    </source>
</evidence>